<dbReference type="GO" id="GO:0016020">
    <property type="term" value="C:membrane"/>
    <property type="evidence" value="ECO:0007669"/>
    <property type="project" value="TreeGrafter"/>
</dbReference>
<dbReference type="Pfam" id="PF12697">
    <property type="entry name" value="Abhydrolase_6"/>
    <property type="match status" value="1"/>
</dbReference>
<dbReference type="GO" id="GO:0016787">
    <property type="term" value="F:hydrolase activity"/>
    <property type="evidence" value="ECO:0007669"/>
    <property type="project" value="UniProtKB-KW"/>
</dbReference>
<name>A0A562E2K3_RHORH</name>
<comment type="caution">
    <text evidence="3">The sequence shown here is derived from an EMBL/GenBank/DDBJ whole genome shotgun (WGS) entry which is preliminary data.</text>
</comment>
<accession>A0A562E2K3</accession>
<reference evidence="3 4" key="1">
    <citation type="submission" date="2019-07" db="EMBL/GenBank/DDBJ databases">
        <title>Genome sequencing of lignin-degrading bacterial isolates.</title>
        <authorList>
            <person name="Gladden J."/>
        </authorList>
    </citation>
    <scope>NUCLEOTIDE SEQUENCE [LARGE SCALE GENOMIC DNA]</scope>
    <source>
        <strain evidence="3 4">J45</strain>
    </source>
</reference>
<dbReference type="InterPro" id="IPR000073">
    <property type="entry name" value="AB_hydrolase_1"/>
</dbReference>
<evidence type="ECO:0000313" key="3">
    <source>
        <dbReference type="EMBL" id="TWH16071.1"/>
    </source>
</evidence>
<dbReference type="AlphaFoldDB" id="A0A562E2K3"/>
<feature type="domain" description="AB hydrolase-1" evidence="2">
    <location>
        <begin position="49"/>
        <end position="277"/>
    </location>
</feature>
<evidence type="ECO:0000256" key="1">
    <source>
        <dbReference type="ARBA" id="ARBA00022801"/>
    </source>
</evidence>
<dbReference type="Proteomes" id="UP000317573">
    <property type="component" value="Unassembled WGS sequence"/>
</dbReference>
<dbReference type="PANTHER" id="PTHR43798">
    <property type="entry name" value="MONOACYLGLYCEROL LIPASE"/>
    <property type="match status" value="1"/>
</dbReference>
<dbReference type="SUPFAM" id="SSF53474">
    <property type="entry name" value="alpha/beta-Hydrolases"/>
    <property type="match status" value="1"/>
</dbReference>
<dbReference type="InterPro" id="IPR050266">
    <property type="entry name" value="AB_hydrolase_sf"/>
</dbReference>
<dbReference type="Gene3D" id="3.40.50.1820">
    <property type="entry name" value="alpha/beta hydrolase"/>
    <property type="match status" value="1"/>
</dbReference>
<dbReference type="EMBL" id="VLJT01000027">
    <property type="protein sequence ID" value="TWH16071.1"/>
    <property type="molecule type" value="Genomic_DNA"/>
</dbReference>
<gene>
    <name evidence="3" type="ORF">L618_002900000070</name>
</gene>
<evidence type="ECO:0000259" key="2">
    <source>
        <dbReference type="Pfam" id="PF12697"/>
    </source>
</evidence>
<protein>
    <submittedName>
        <fullName evidence="3">N-formylmaleamate deformylase</fullName>
    </submittedName>
</protein>
<dbReference type="InterPro" id="IPR029058">
    <property type="entry name" value="AB_hydrolase_fold"/>
</dbReference>
<organism evidence="3 4">
    <name type="scientific">Rhodococcus rhodochrous J45</name>
    <dbReference type="NCBI Taxonomy" id="935266"/>
    <lineage>
        <taxon>Bacteria</taxon>
        <taxon>Bacillati</taxon>
        <taxon>Actinomycetota</taxon>
        <taxon>Actinomycetes</taxon>
        <taxon>Mycobacteriales</taxon>
        <taxon>Nocardiaceae</taxon>
        <taxon>Rhodococcus</taxon>
    </lineage>
</organism>
<dbReference type="PANTHER" id="PTHR43798:SF31">
    <property type="entry name" value="AB HYDROLASE SUPERFAMILY PROTEIN YCLE"/>
    <property type="match status" value="1"/>
</dbReference>
<keyword evidence="1" id="KW-0378">Hydrolase</keyword>
<evidence type="ECO:0000313" key="4">
    <source>
        <dbReference type="Proteomes" id="UP000317573"/>
    </source>
</evidence>
<proteinExistence type="predicted"/>
<sequence length="288" mass="31243">MSSDIAHRPRSVLQSALSDLASLRATSCWVNTETVNLHVLDYGGDKQPLVMIPGITSPAITMDFVAAELLDLVRPVVIDMRGRGLSDSADSYGLKDYVDDLHAVIDSLELESPLVLGHSMGARVAGLAASLDSENLAGTILVDPPMTSGPGRGPYPVTRREFENQLEAARHGLDIDEMAETWPTWPTRELGIRARWLSSCEDAAIAATHAGFEKDDFFDVWPSIPTPTVLMYGGNSPMVTEQSIEEARPLNPAARLVEVPDAGHMVFWDAPKPALAALRSVLTDWDSE</sequence>